<dbReference type="AlphaFoldDB" id="A0A1B2DI82"/>
<protein>
    <submittedName>
        <fullName evidence="2">Uncharacterized protein</fullName>
    </submittedName>
</protein>
<dbReference type="EMBL" id="CP016808">
    <property type="protein sequence ID" value="ANY67411.1"/>
    <property type="molecule type" value="Genomic_DNA"/>
</dbReference>
<dbReference type="NCBIfam" id="NF038403">
    <property type="entry name" value="perm_prefix_1"/>
    <property type="match status" value="1"/>
</dbReference>
<keyword evidence="1" id="KW-1133">Transmembrane helix</keyword>
<feature type="transmembrane region" description="Helical" evidence="1">
    <location>
        <begin position="220"/>
        <end position="240"/>
    </location>
</feature>
<organism evidence="2">
    <name type="scientific">Paenibacillus sp. BIHB 4019</name>
    <dbReference type="NCBI Taxonomy" id="1870819"/>
    <lineage>
        <taxon>Bacteria</taxon>
        <taxon>Bacillati</taxon>
        <taxon>Bacillota</taxon>
        <taxon>Bacilli</taxon>
        <taxon>Bacillales</taxon>
        <taxon>Paenibacillaceae</taxon>
        <taxon>Paenibacillus</taxon>
    </lineage>
</organism>
<feature type="transmembrane region" description="Helical" evidence="1">
    <location>
        <begin position="252"/>
        <end position="270"/>
    </location>
</feature>
<evidence type="ECO:0000313" key="2">
    <source>
        <dbReference type="EMBL" id="ANY67411.1"/>
    </source>
</evidence>
<sequence length="359" mass="41309">MKQVDAFIDELYQNVRDTAHVRELKEEMRVHLLESIGELQSQGHSLEESIRTAFEKFGDVDKLKKELTENDVIRRTRARRLLALIVLLGVLGSAILLLYSMWNDNISQNKVNRVFDEVKIYATSEKEMSEELLAGILKNNASISAIGFKRIPAGKASLEYPYEYTYPAGTPIDSYGEFANSSPNGIWFTNNYKYSLQAQGKNGHADVAVDVMLWKFSNKFYLVGCGLLILYWLLFIVWATTNLYVNHTRKKWKWIVIFTFFNVIGYWLYIDEIKSAQLRRSWLYIKMIVCLVGLYIGYRGITLMLLQTRSENMVINELGIDVPLNTQSLVIYGAAFVLAGIFLVLIPFKIHNKLVWKKG</sequence>
<proteinExistence type="predicted"/>
<feature type="transmembrane region" description="Helical" evidence="1">
    <location>
        <begin position="329"/>
        <end position="348"/>
    </location>
</feature>
<name>A0A1B2DI82_9BACL</name>
<dbReference type="InterPro" id="IPR047928">
    <property type="entry name" value="Perm_prefix_1"/>
</dbReference>
<keyword evidence="1" id="KW-0472">Membrane</keyword>
<accession>A0A1B2DI82</accession>
<feature type="transmembrane region" description="Helical" evidence="1">
    <location>
        <begin position="81"/>
        <end position="102"/>
    </location>
</feature>
<feature type="transmembrane region" description="Helical" evidence="1">
    <location>
        <begin position="282"/>
        <end position="301"/>
    </location>
</feature>
<reference evidence="2" key="1">
    <citation type="submission" date="2016-08" db="EMBL/GenBank/DDBJ databases">
        <title>Complete Genome Seqeunce of Paenibacillus sp. BIHB 4019 from tea rhizoplane.</title>
        <authorList>
            <person name="Thakur R."/>
            <person name="Swarnkar M.K."/>
            <person name="Gulati A."/>
        </authorList>
    </citation>
    <scope>NUCLEOTIDE SEQUENCE [LARGE SCALE GENOMIC DNA]</scope>
    <source>
        <strain evidence="2">BIHB4019</strain>
    </source>
</reference>
<keyword evidence="1" id="KW-0812">Transmembrane</keyword>
<evidence type="ECO:0000256" key="1">
    <source>
        <dbReference type="SAM" id="Phobius"/>
    </source>
</evidence>
<gene>
    <name evidence="2" type="ORF">BBD42_13695</name>
</gene>
<dbReference type="RefSeq" id="WP_099518614.1">
    <property type="nucleotide sequence ID" value="NZ_CP016808.1"/>
</dbReference>